<dbReference type="Gene3D" id="3.90.1590.10">
    <property type="entry name" value="glutathione-dependent formaldehyde- activating enzyme (gfa)"/>
    <property type="match status" value="1"/>
</dbReference>
<dbReference type="AlphaFoldDB" id="A0A927C5Q1"/>
<evidence type="ECO:0000256" key="4">
    <source>
        <dbReference type="ARBA" id="ARBA00023239"/>
    </source>
</evidence>
<name>A0A927C5Q1_9GAMM</name>
<keyword evidence="3" id="KW-0862">Zinc</keyword>
<dbReference type="GO" id="GO:0046872">
    <property type="term" value="F:metal ion binding"/>
    <property type="evidence" value="ECO:0007669"/>
    <property type="project" value="UniProtKB-KW"/>
</dbReference>
<dbReference type="RefSeq" id="WP_008250874.1">
    <property type="nucleotide sequence ID" value="NZ_JACXLD010000010.1"/>
</dbReference>
<dbReference type="PANTHER" id="PTHR33337:SF40">
    <property type="entry name" value="CENP-V_GFA DOMAIN-CONTAINING PROTEIN-RELATED"/>
    <property type="match status" value="1"/>
</dbReference>
<evidence type="ECO:0000256" key="1">
    <source>
        <dbReference type="ARBA" id="ARBA00005495"/>
    </source>
</evidence>
<gene>
    <name evidence="6" type="ORF">IB286_13660</name>
</gene>
<keyword evidence="7" id="KW-1185">Reference proteome</keyword>
<dbReference type="InterPro" id="IPR006913">
    <property type="entry name" value="CENP-V/GFA"/>
</dbReference>
<dbReference type="Pfam" id="PF04828">
    <property type="entry name" value="GFA"/>
    <property type="match status" value="1"/>
</dbReference>
<dbReference type="GO" id="GO:0016846">
    <property type="term" value="F:carbon-sulfur lyase activity"/>
    <property type="evidence" value="ECO:0007669"/>
    <property type="project" value="InterPro"/>
</dbReference>
<keyword evidence="2" id="KW-0479">Metal-binding</keyword>
<reference evidence="6" key="1">
    <citation type="submission" date="2020-09" db="EMBL/GenBank/DDBJ databases">
        <authorList>
            <person name="Yoon J.-W."/>
        </authorList>
    </citation>
    <scope>NUCLEOTIDE SEQUENCE</scope>
    <source>
        <strain evidence="6">KMU-158</strain>
    </source>
</reference>
<keyword evidence="4" id="KW-0456">Lyase</keyword>
<dbReference type="EMBL" id="JACXLD010000010">
    <property type="protein sequence ID" value="MBD2860051.1"/>
    <property type="molecule type" value="Genomic_DNA"/>
</dbReference>
<evidence type="ECO:0000259" key="5">
    <source>
        <dbReference type="PROSITE" id="PS51891"/>
    </source>
</evidence>
<dbReference type="SUPFAM" id="SSF51316">
    <property type="entry name" value="Mss4-like"/>
    <property type="match status" value="1"/>
</dbReference>
<feature type="domain" description="CENP-V/GFA" evidence="5">
    <location>
        <begin position="4"/>
        <end position="114"/>
    </location>
</feature>
<dbReference type="Proteomes" id="UP000610558">
    <property type="component" value="Unassembled WGS sequence"/>
</dbReference>
<dbReference type="PROSITE" id="PS51891">
    <property type="entry name" value="CENP_V_GFA"/>
    <property type="match status" value="1"/>
</dbReference>
<evidence type="ECO:0000256" key="2">
    <source>
        <dbReference type="ARBA" id="ARBA00022723"/>
    </source>
</evidence>
<evidence type="ECO:0000256" key="3">
    <source>
        <dbReference type="ARBA" id="ARBA00022833"/>
    </source>
</evidence>
<dbReference type="PANTHER" id="PTHR33337">
    <property type="entry name" value="GFA DOMAIN-CONTAINING PROTEIN"/>
    <property type="match status" value="1"/>
</dbReference>
<protein>
    <submittedName>
        <fullName evidence="6">GFA family protein</fullName>
    </submittedName>
</protein>
<comment type="similarity">
    <text evidence="1">Belongs to the Gfa family.</text>
</comment>
<accession>A0A927C5Q1</accession>
<organism evidence="6 7">
    <name type="scientific">Spongiibacter pelagi</name>
    <dbReference type="NCBI Taxonomy" id="2760804"/>
    <lineage>
        <taxon>Bacteria</taxon>
        <taxon>Pseudomonadati</taxon>
        <taxon>Pseudomonadota</taxon>
        <taxon>Gammaproteobacteria</taxon>
        <taxon>Cellvibrionales</taxon>
        <taxon>Spongiibacteraceae</taxon>
        <taxon>Spongiibacter</taxon>
    </lineage>
</organism>
<proteinExistence type="inferred from homology"/>
<evidence type="ECO:0000313" key="7">
    <source>
        <dbReference type="Proteomes" id="UP000610558"/>
    </source>
</evidence>
<sequence>MSLRKASCACGQVVMAVDGEPEIVAICGCQQCQRRTGSVYSTHAFFAQSGVKIEGDYKVFARKADSGNTVTFHFCPECGSTVFWRAEGRPNSWGIALGALSGVDMPPPIAAVWGNEVKKWVPLPEGITVFSLGADSPKLRG</sequence>
<dbReference type="InterPro" id="IPR011057">
    <property type="entry name" value="Mss4-like_sf"/>
</dbReference>
<comment type="caution">
    <text evidence="6">The sequence shown here is derived from an EMBL/GenBank/DDBJ whole genome shotgun (WGS) entry which is preliminary data.</text>
</comment>
<evidence type="ECO:0000313" key="6">
    <source>
        <dbReference type="EMBL" id="MBD2860051.1"/>
    </source>
</evidence>